<feature type="active site" description="S-methylcysteine intermediate" evidence="12">
    <location>
        <position position="331"/>
    </location>
</feature>
<dbReference type="Gene3D" id="3.20.20.70">
    <property type="entry name" value="Aldolase class I"/>
    <property type="match status" value="1"/>
</dbReference>
<dbReference type="AlphaFoldDB" id="A0A367G1X3"/>
<dbReference type="GO" id="GO:0070475">
    <property type="term" value="P:rRNA base methylation"/>
    <property type="evidence" value="ECO:0007669"/>
    <property type="project" value="UniProtKB-UniRule"/>
</dbReference>
<feature type="binding site" evidence="12">
    <location>
        <position position="189"/>
    </location>
    <ligand>
        <name>S-adenosyl-L-methionine</name>
        <dbReference type="ChEBI" id="CHEBI:59789"/>
    </ligand>
</feature>
<evidence type="ECO:0000313" key="15">
    <source>
        <dbReference type="Proteomes" id="UP000253208"/>
    </source>
</evidence>
<feature type="binding site" evidence="12">
    <location>
        <position position="288"/>
    </location>
    <ligand>
        <name>S-adenosyl-L-methionine</name>
        <dbReference type="ChEBI" id="CHEBI:59789"/>
    </ligand>
</feature>
<comment type="caution">
    <text evidence="14">The sequence shown here is derived from an EMBL/GenBank/DDBJ whole genome shotgun (WGS) entry which is preliminary data.</text>
</comment>
<dbReference type="InterPro" id="IPR027492">
    <property type="entry name" value="RNA_MTrfase_RlmN"/>
</dbReference>
<evidence type="ECO:0000256" key="6">
    <source>
        <dbReference type="ARBA" id="ARBA00022679"/>
    </source>
</evidence>
<comment type="catalytic activity">
    <reaction evidence="12">
        <text>adenosine(37) in tRNA + 2 reduced [2Fe-2S]-[ferredoxin] + 2 S-adenosyl-L-methionine = 2-methyladenosine(37) in tRNA + 5'-deoxyadenosine + L-methionine + 2 oxidized [2Fe-2S]-[ferredoxin] + S-adenosyl-L-homocysteine</text>
        <dbReference type="Rhea" id="RHEA:43332"/>
        <dbReference type="Rhea" id="RHEA-COMP:10000"/>
        <dbReference type="Rhea" id="RHEA-COMP:10001"/>
        <dbReference type="Rhea" id="RHEA-COMP:10162"/>
        <dbReference type="Rhea" id="RHEA-COMP:10485"/>
        <dbReference type="ChEBI" id="CHEBI:17319"/>
        <dbReference type="ChEBI" id="CHEBI:33737"/>
        <dbReference type="ChEBI" id="CHEBI:33738"/>
        <dbReference type="ChEBI" id="CHEBI:57844"/>
        <dbReference type="ChEBI" id="CHEBI:57856"/>
        <dbReference type="ChEBI" id="CHEBI:59789"/>
        <dbReference type="ChEBI" id="CHEBI:74411"/>
        <dbReference type="ChEBI" id="CHEBI:74497"/>
        <dbReference type="EC" id="2.1.1.192"/>
    </reaction>
</comment>
<dbReference type="SFLD" id="SFLDG01062">
    <property type="entry name" value="methyltransferase_(Class_A)"/>
    <property type="match status" value="1"/>
</dbReference>
<keyword evidence="6 12" id="KW-0808">Transferase</keyword>
<dbReference type="InterPro" id="IPR013785">
    <property type="entry name" value="Aldolase_TIM"/>
</dbReference>
<keyword evidence="7 12" id="KW-0949">S-adenosyl-L-methionine</keyword>
<evidence type="ECO:0000256" key="7">
    <source>
        <dbReference type="ARBA" id="ARBA00022691"/>
    </source>
</evidence>
<dbReference type="GO" id="GO:0002935">
    <property type="term" value="F:tRNA (adenine(37)-C2)-methyltransferase activity"/>
    <property type="evidence" value="ECO:0007669"/>
    <property type="project" value="UniProtKB-UniRule"/>
</dbReference>
<dbReference type="GO" id="GO:0019843">
    <property type="term" value="F:rRNA binding"/>
    <property type="evidence" value="ECO:0007669"/>
    <property type="project" value="UniProtKB-UniRule"/>
</dbReference>
<evidence type="ECO:0000256" key="10">
    <source>
        <dbReference type="ARBA" id="ARBA00023004"/>
    </source>
</evidence>
<comment type="cofactor">
    <cofactor evidence="12">
        <name>[4Fe-4S] cluster</name>
        <dbReference type="ChEBI" id="CHEBI:49883"/>
    </cofactor>
    <text evidence="12">Binds 1 [4Fe-4S] cluster. The cluster is coordinated with 3 cysteines and an exchangeable S-adenosyl-L-methionine.</text>
</comment>
<dbReference type="InterPro" id="IPR040072">
    <property type="entry name" value="Methyltransferase_A"/>
</dbReference>
<dbReference type="InterPro" id="IPR004383">
    <property type="entry name" value="rRNA_lsu_MTrfase_RlmN/Cfr"/>
</dbReference>
<keyword evidence="11 12" id="KW-0411">Iron-sulfur</keyword>
<dbReference type="FunFam" id="3.20.20.70:FF:000014">
    <property type="entry name" value="Probable dual-specificity RNA methyltransferase RlmN"/>
    <property type="match status" value="1"/>
</dbReference>
<evidence type="ECO:0000256" key="11">
    <source>
        <dbReference type="ARBA" id="ARBA00023014"/>
    </source>
</evidence>
<dbReference type="PIRSF" id="PIRSF006004">
    <property type="entry name" value="CHP00048"/>
    <property type="match status" value="1"/>
</dbReference>
<dbReference type="GO" id="GO:0070040">
    <property type="term" value="F:rRNA (adenine(2503)-C2-)-methyltransferase activity"/>
    <property type="evidence" value="ECO:0007669"/>
    <property type="project" value="UniProtKB-UniRule"/>
</dbReference>
<dbReference type="Pfam" id="PF04055">
    <property type="entry name" value="Radical_SAM"/>
    <property type="match status" value="1"/>
</dbReference>
<comment type="function">
    <text evidence="12">Specifically methylates position 2 of adenine 2503 in 23S rRNA and position 2 of adenine 37 in tRNAs.</text>
</comment>
<dbReference type="EMBL" id="PSQG01000010">
    <property type="protein sequence ID" value="RCH44024.1"/>
    <property type="molecule type" value="Genomic_DNA"/>
</dbReference>
<dbReference type="PANTHER" id="PTHR30544">
    <property type="entry name" value="23S RRNA METHYLTRANSFERASE"/>
    <property type="match status" value="1"/>
</dbReference>
<keyword evidence="12" id="KW-1015">Disulfide bond</keyword>
<dbReference type="SFLD" id="SFLDS00029">
    <property type="entry name" value="Radical_SAM"/>
    <property type="match status" value="1"/>
</dbReference>
<dbReference type="SFLD" id="SFLDF00275">
    <property type="entry name" value="adenosine_C2_methyltransferase"/>
    <property type="match status" value="1"/>
</dbReference>
<evidence type="ECO:0000256" key="5">
    <source>
        <dbReference type="ARBA" id="ARBA00022603"/>
    </source>
</evidence>
<evidence type="ECO:0000256" key="4">
    <source>
        <dbReference type="ARBA" id="ARBA00022552"/>
    </source>
</evidence>
<feature type="binding site" evidence="12">
    <location>
        <begin position="157"/>
        <end position="158"/>
    </location>
    <ligand>
        <name>S-adenosyl-L-methionine</name>
        <dbReference type="ChEBI" id="CHEBI:59789"/>
    </ligand>
</feature>
<dbReference type="InterPro" id="IPR058240">
    <property type="entry name" value="rSAM_sf"/>
</dbReference>
<evidence type="ECO:0000256" key="9">
    <source>
        <dbReference type="ARBA" id="ARBA00022723"/>
    </source>
</evidence>
<feature type="binding site" evidence="12">
    <location>
        <position position="114"/>
    </location>
    <ligand>
        <name>[4Fe-4S] cluster</name>
        <dbReference type="ChEBI" id="CHEBI:49883"/>
        <note>4Fe-4S-S-AdoMet</note>
    </ligand>
</feature>
<evidence type="ECO:0000256" key="1">
    <source>
        <dbReference type="ARBA" id="ARBA00004496"/>
    </source>
</evidence>
<accession>A0A367G1X3</accession>
<keyword evidence="4 12" id="KW-0698">rRNA processing</keyword>
<feature type="binding site" evidence="12">
    <location>
        <position position="110"/>
    </location>
    <ligand>
        <name>[4Fe-4S] cluster</name>
        <dbReference type="ChEBI" id="CHEBI:49883"/>
        <note>4Fe-4S-S-AdoMet</note>
    </ligand>
</feature>
<proteinExistence type="inferred from homology"/>
<evidence type="ECO:0000256" key="12">
    <source>
        <dbReference type="HAMAP-Rule" id="MF_01849"/>
    </source>
</evidence>
<reference evidence="14 15" key="1">
    <citation type="submission" date="2018-02" db="EMBL/GenBank/DDBJ databases">
        <title>Complete genome sequencing of Faecalibacterium prausnitzii strains isolated from the human gut.</title>
        <authorList>
            <person name="Fitzgerald B.C."/>
            <person name="Shkoporov A.N."/>
            <person name="Ross P.R."/>
            <person name="Hill C."/>
        </authorList>
    </citation>
    <scope>NUCLEOTIDE SEQUENCE [LARGE SCALE GENOMIC DNA]</scope>
    <source>
        <strain evidence="14 15">APC942/31-1</strain>
    </source>
</reference>
<keyword evidence="8 12" id="KW-0819">tRNA processing</keyword>
<evidence type="ECO:0000313" key="14">
    <source>
        <dbReference type="EMBL" id="RCH44024.1"/>
    </source>
</evidence>
<comment type="similarity">
    <text evidence="12">Belongs to the radical SAM superfamily. RlmN family.</text>
</comment>
<feature type="binding site" evidence="12">
    <location>
        <begin position="212"/>
        <end position="214"/>
    </location>
    <ligand>
        <name>S-adenosyl-L-methionine</name>
        <dbReference type="ChEBI" id="CHEBI:59789"/>
    </ligand>
</feature>
<feature type="domain" description="Radical SAM core" evidence="13">
    <location>
        <begin position="96"/>
        <end position="326"/>
    </location>
</feature>
<comment type="subcellular location">
    <subcellularLocation>
        <location evidence="1 12">Cytoplasm</location>
    </subcellularLocation>
</comment>
<dbReference type="GO" id="GO:0005737">
    <property type="term" value="C:cytoplasm"/>
    <property type="evidence" value="ECO:0007669"/>
    <property type="project" value="UniProtKB-SubCell"/>
</dbReference>
<dbReference type="PROSITE" id="PS51918">
    <property type="entry name" value="RADICAL_SAM"/>
    <property type="match status" value="1"/>
</dbReference>
<dbReference type="GO" id="GO:0030488">
    <property type="term" value="P:tRNA methylation"/>
    <property type="evidence" value="ECO:0007669"/>
    <property type="project" value="UniProtKB-UniRule"/>
</dbReference>
<dbReference type="RefSeq" id="WP_015526117.1">
    <property type="nucleotide sequence ID" value="NZ_PSQG01000010.1"/>
</dbReference>
<dbReference type="InterPro" id="IPR007197">
    <property type="entry name" value="rSAM"/>
</dbReference>
<keyword evidence="2 12" id="KW-0004">4Fe-4S</keyword>
<keyword evidence="10 12" id="KW-0408">Iron</keyword>
<dbReference type="Proteomes" id="UP000253208">
    <property type="component" value="Unassembled WGS sequence"/>
</dbReference>
<keyword evidence="3 12" id="KW-0963">Cytoplasm</keyword>
<dbReference type="GO" id="GO:0046872">
    <property type="term" value="F:metal ion binding"/>
    <property type="evidence" value="ECO:0007669"/>
    <property type="project" value="UniProtKB-KW"/>
</dbReference>
<dbReference type="CDD" id="cd01335">
    <property type="entry name" value="Radical_SAM"/>
    <property type="match status" value="1"/>
</dbReference>
<dbReference type="SUPFAM" id="SSF102114">
    <property type="entry name" value="Radical SAM enzymes"/>
    <property type="match status" value="1"/>
</dbReference>
<feature type="binding site" evidence="12">
    <location>
        <position position="117"/>
    </location>
    <ligand>
        <name>[4Fe-4S] cluster</name>
        <dbReference type="ChEBI" id="CHEBI:49883"/>
        <note>4Fe-4S-S-AdoMet</note>
    </ligand>
</feature>
<dbReference type="PANTHER" id="PTHR30544:SF5">
    <property type="entry name" value="RADICAL SAM CORE DOMAIN-CONTAINING PROTEIN"/>
    <property type="match status" value="1"/>
</dbReference>
<keyword evidence="9 12" id="KW-0479">Metal-binding</keyword>
<evidence type="ECO:0000256" key="2">
    <source>
        <dbReference type="ARBA" id="ARBA00022485"/>
    </source>
</evidence>
<comment type="caution">
    <text evidence="12">Lacks conserved residue(s) required for the propagation of feature annotation.</text>
</comment>
<name>A0A367G1X3_9FIRM</name>
<dbReference type="Pfam" id="PF21016">
    <property type="entry name" value="RlmN_N"/>
    <property type="match status" value="1"/>
</dbReference>
<evidence type="ECO:0000256" key="3">
    <source>
        <dbReference type="ARBA" id="ARBA00022490"/>
    </source>
</evidence>
<dbReference type="NCBIfam" id="TIGR00048">
    <property type="entry name" value="rRNA_mod_RlmN"/>
    <property type="match status" value="1"/>
</dbReference>
<comment type="catalytic activity">
    <reaction evidence="12">
        <text>adenosine(2503) in 23S rRNA + 2 reduced [2Fe-2S]-[ferredoxin] + 2 S-adenosyl-L-methionine = 2-methyladenosine(2503) in 23S rRNA + 5'-deoxyadenosine + L-methionine + 2 oxidized [2Fe-2S]-[ferredoxin] + S-adenosyl-L-homocysteine</text>
        <dbReference type="Rhea" id="RHEA:42916"/>
        <dbReference type="Rhea" id="RHEA-COMP:10000"/>
        <dbReference type="Rhea" id="RHEA-COMP:10001"/>
        <dbReference type="Rhea" id="RHEA-COMP:10152"/>
        <dbReference type="Rhea" id="RHEA-COMP:10282"/>
        <dbReference type="ChEBI" id="CHEBI:17319"/>
        <dbReference type="ChEBI" id="CHEBI:33737"/>
        <dbReference type="ChEBI" id="CHEBI:33738"/>
        <dbReference type="ChEBI" id="CHEBI:57844"/>
        <dbReference type="ChEBI" id="CHEBI:57856"/>
        <dbReference type="ChEBI" id="CHEBI:59789"/>
        <dbReference type="ChEBI" id="CHEBI:74411"/>
        <dbReference type="ChEBI" id="CHEBI:74497"/>
        <dbReference type="EC" id="2.1.1.192"/>
    </reaction>
</comment>
<protein>
    <recommendedName>
        <fullName evidence="12">Probable dual-specificity RNA methyltransferase RlmN</fullName>
        <ecNumber evidence="12">2.1.1.192</ecNumber>
    </recommendedName>
    <alternativeName>
        <fullName evidence="12">23S rRNA (adenine(2503)-C(2))-methyltransferase</fullName>
    </alternativeName>
    <alternativeName>
        <fullName evidence="12">23S rRNA m2A2503 methyltransferase</fullName>
    </alternativeName>
    <alternativeName>
        <fullName evidence="12">Ribosomal RNA large subunit methyltransferase N</fullName>
    </alternativeName>
    <alternativeName>
        <fullName evidence="12">tRNA (adenine(37)-C(2))-methyltransferase</fullName>
    </alternativeName>
    <alternativeName>
        <fullName evidence="12">tRNA m2A37 methyltransferase</fullName>
    </alternativeName>
</protein>
<gene>
    <name evidence="12" type="primary">rlmN</name>
    <name evidence="14" type="ORF">C4886_08505</name>
</gene>
<evidence type="ECO:0000259" key="13">
    <source>
        <dbReference type="PROSITE" id="PS51918"/>
    </source>
</evidence>
<dbReference type="EC" id="2.1.1.192" evidence="12"/>
<dbReference type="InterPro" id="IPR048641">
    <property type="entry name" value="RlmN_N"/>
</dbReference>
<keyword evidence="5 12" id="KW-0489">Methyltransferase</keyword>
<feature type="active site" description="Proton acceptor" evidence="12">
    <location>
        <position position="90"/>
    </location>
</feature>
<dbReference type="GO" id="GO:0000049">
    <property type="term" value="F:tRNA binding"/>
    <property type="evidence" value="ECO:0007669"/>
    <property type="project" value="UniProtKB-UniRule"/>
</dbReference>
<dbReference type="GO" id="GO:0051539">
    <property type="term" value="F:4 iron, 4 sulfur cluster binding"/>
    <property type="evidence" value="ECO:0007669"/>
    <property type="project" value="UniProtKB-UniRule"/>
</dbReference>
<dbReference type="Gene3D" id="1.10.150.530">
    <property type="match status" value="1"/>
</dbReference>
<organism evidence="14 15">
    <name type="scientific">Blautia obeum</name>
    <dbReference type="NCBI Taxonomy" id="40520"/>
    <lineage>
        <taxon>Bacteria</taxon>
        <taxon>Bacillati</taxon>
        <taxon>Bacillota</taxon>
        <taxon>Clostridia</taxon>
        <taxon>Lachnospirales</taxon>
        <taxon>Lachnospiraceae</taxon>
        <taxon>Blautia</taxon>
    </lineage>
</organism>
<sequence length="346" mass="39328">MTDVKSMTMEELKEFMTKIGEKPFRAKQIYAWLHQQLVTSWDEMTNLSKSLREKLSAYPITALTQADVRISKIDGTRKYLFQLEDGNVIESVLMRYHHGNSVCISSQVGCRMGCRFCASTIGGLTRCLKPSEMLDQIYRIQADTGERVANVVVMGTGEPMDNYDNLVRFVRILTDENGLGISQRNVTVSTCGIVPKMYDLAEEKLQITLALSLHAPNDEKRQELMPIANKYSMDEVLDACRNYFDKTGRRITFEYSLVAGVNDSEEDARQLAGRIKGINCHVNLIPVNPIKERSYVRSTRQAVENFKIKLEKYGINVTIRREMGSDIDGACGQLRKSYMEKTESEK</sequence>
<evidence type="ECO:0000256" key="8">
    <source>
        <dbReference type="ARBA" id="ARBA00022694"/>
    </source>
</evidence>
<comment type="miscellaneous">
    <text evidence="12">Reaction proceeds by a ping-pong mechanism involving intermediate methylation of a conserved cysteine residue.</text>
</comment>
<dbReference type="HAMAP" id="MF_01849">
    <property type="entry name" value="RNA_methyltr_RlmN"/>
    <property type="match status" value="1"/>
</dbReference>